<sequence>MKTNLATPILAAAISALSALSTSAAMQPNTTEPDQQTAAPAPVTPLESGLLQPETRAETTLAQQMDAPEASVMQLTPDQLKRMTVVDPTGKEVGKVEQIVRSRHDESIAAVISSGGVLGFGAREIAVPVETLELADEKQLLIQASGEELQTRGDYVSEAYVELEPADRPISELSAFEPVSDAPQQQDSKMPGAPAPDAGATGTTYSEGQY</sequence>
<feature type="region of interest" description="Disordered" evidence="1">
    <location>
        <begin position="25"/>
        <end position="47"/>
    </location>
</feature>
<name>A0ABY5HL62_9GAMM</name>
<gene>
    <name evidence="4" type="ORF">KDW95_04080</name>
</gene>
<evidence type="ECO:0000256" key="1">
    <source>
        <dbReference type="SAM" id="MobiDB-lite"/>
    </source>
</evidence>
<evidence type="ECO:0000259" key="3">
    <source>
        <dbReference type="Pfam" id="PF05239"/>
    </source>
</evidence>
<dbReference type="Gene3D" id="2.30.30.240">
    <property type="entry name" value="PRC-barrel domain"/>
    <property type="match status" value="1"/>
</dbReference>
<keyword evidence="2" id="KW-0732">Signal</keyword>
<feature type="chain" id="PRO_5045110743" evidence="2">
    <location>
        <begin position="25"/>
        <end position="210"/>
    </location>
</feature>
<dbReference type="Proteomes" id="UP001058461">
    <property type="component" value="Chromosome"/>
</dbReference>
<organism evidence="4 5">
    <name type="scientific">Marinobacterium rhizophilum</name>
    <dbReference type="NCBI Taxonomy" id="420402"/>
    <lineage>
        <taxon>Bacteria</taxon>
        <taxon>Pseudomonadati</taxon>
        <taxon>Pseudomonadota</taxon>
        <taxon>Gammaproteobacteria</taxon>
        <taxon>Oceanospirillales</taxon>
        <taxon>Oceanospirillaceae</taxon>
        <taxon>Marinobacterium</taxon>
    </lineage>
</organism>
<feature type="compositionally biased region" description="Low complexity" evidence="1">
    <location>
        <begin position="191"/>
        <end position="204"/>
    </location>
</feature>
<dbReference type="InterPro" id="IPR011033">
    <property type="entry name" value="PRC_barrel-like_sf"/>
</dbReference>
<proteinExistence type="predicted"/>
<reference evidence="4" key="1">
    <citation type="submission" date="2021-04" db="EMBL/GenBank/DDBJ databases">
        <title>Oceanospirillales bacteria with DddD are important DMSP degraders in coastal seawater.</title>
        <authorList>
            <person name="Liu J."/>
        </authorList>
    </citation>
    <scope>NUCLEOTIDE SEQUENCE</scope>
    <source>
        <strain evidence="4">D13-1</strain>
    </source>
</reference>
<accession>A0ABY5HL62</accession>
<dbReference type="InterPro" id="IPR027275">
    <property type="entry name" value="PRC-brl_dom"/>
</dbReference>
<evidence type="ECO:0000256" key="2">
    <source>
        <dbReference type="SAM" id="SignalP"/>
    </source>
</evidence>
<feature type="domain" description="PRC-barrel" evidence="3">
    <location>
        <begin position="79"/>
        <end position="144"/>
    </location>
</feature>
<dbReference type="Pfam" id="PF05239">
    <property type="entry name" value="PRC"/>
    <property type="match status" value="1"/>
</dbReference>
<evidence type="ECO:0000313" key="4">
    <source>
        <dbReference type="EMBL" id="UTW12864.1"/>
    </source>
</evidence>
<keyword evidence="5" id="KW-1185">Reference proteome</keyword>
<evidence type="ECO:0000313" key="5">
    <source>
        <dbReference type="Proteomes" id="UP001058461"/>
    </source>
</evidence>
<feature type="compositionally biased region" description="Polar residues" evidence="1">
    <location>
        <begin position="26"/>
        <end position="38"/>
    </location>
</feature>
<protein>
    <submittedName>
        <fullName evidence="4">PRC-barrel domain-containing protein</fullName>
    </submittedName>
</protein>
<feature type="region of interest" description="Disordered" evidence="1">
    <location>
        <begin position="171"/>
        <end position="210"/>
    </location>
</feature>
<dbReference type="RefSeq" id="WP_255854999.1">
    <property type="nucleotide sequence ID" value="NZ_CP073347.1"/>
</dbReference>
<dbReference type="EMBL" id="CP073347">
    <property type="protein sequence ID" value="UTW12864.1"/>
    <property type="molecule type" value="Genomic_DNA"/>
</dbReference>
<feature type="signal peptide" evidence="2">
    <location>
        <begin position="1"/>
        <end position="24"/>
    </location>
</feature>
<dbReference type="SUPFAM" id="SSF50346">
    <property type="entry name" value="PRC-barrel domain"/>
    <property type="match status" value="1"/>
</dbReference>